<dbReference type="STRING" id="13706.A0A1X2HS99"/>
<evidence type="ECO:0000256" key="4">
    <source>
        <dbReference type="ARBA" id="ARBA00023212"/>
    </source>
</evidence>
<dbReference type="PANTHER" id="PTHR19302:SF70">
    <property type="entry name" value="GAMMA-TUBULIN COMPLEX COMPONENT 6"/>
    <property type="match status" value="1"/>
</dbReference>
<dbReference type="Pfam" id="PF04130">
    <property type="entry name" value="GCP_C_terminal"/>
    <property type="match status" value="1"/>
</dbReference>
<dbReference type="PANTHER" id="PTHR19302">
    <property type="entry name" value="GAMMA TUBULIN COMPLEX PROTEIN"/>
    <property type="match status" value="1"/>
</dbReference>
<protein>
    <recommendedName>
        <fullName evidence="5">Spindle pole body component</fullName>
    </recommendedName>
</protein>
<dbReference type="OMA" id="RVHEDEY"/>
<evidence type="ECO:0000256" key="1">
    <source>
        <dbReference type="ARBA" id="ARBA00010337"/>
    </source>
</evidence>
<dbReference type="InParanoid" id="A0A1X2HS99"/>
<gene>
    <name evidence="9" type="ORF">BCR43DRAFT_481511</name>
</gene>
<dbReference type="GO" id="GO:0043015">
    <property type="term" value="F:gamma-tubulin binding"/>
    <property type="evidence" value="ECO:0007669"/>
    <property type="project" value="InterPro"/>
</dbReference>
<evidence type="ECO:0000313" key="9">
    <source>
        <dbReference type="EMBL" id="ORZ02411.1"/>
    </source>
</evidence>
<dbReference type="AlphaFoldDB" id="A0A1X2HS99"/>
<dbReference type="GO" id="GO:0005874">
    <property type="term" value="C:microtubule"/>
    <property type="evidence" value="ECO:0007669"/>
    <property type="project" value="UniProtKB-KW"/>
</dbReference>
<feature type="compositionally biased region" description="Polar residues" evidence="6">
    <location>
        <begin position="72"/>
        <end position="83"/>
    </location>
</feature>
<proteinExistence type="inferred from homology"/>
<evidence type="ECO:0000259" key="8">
    <source>
        <dbReference type="Pfam" id="PF17681"/>
    </source>
</evidence>
<reference evidence="9 10" key="1">
    <citation type="submission" date="2016-07" db="EMBL/GenBank/DDBJ databases">
        <title>Pervasive Adenine N6-methylation of Active Genes in Fungi.</title>
        <authorList>
            <consortium name="DOE Joint Genome Institute"/>
            <person name="Mondo S.J."/>
            <person name="Dannebaum R.O."/>
            <person name="Kuo R.C."/>
            <person name="Labutti K."/>
            <person name="Haridas S."/>
            <person name="Kuo A."/>
            <person name="Salamov A."/>
            <person name="Ahrendt S.R."/>
            <person name="Lipzen A."/>
            <person name="Sullivan W."/>
            <person name="Andreopoulos W.B."/>
            <person name="Clum A."/>
            <person name="Lindquist E."/>
            <person name="Daum C."/>
            <person name="Ramamoorthy G.K."/>
            <person name="Gryganskyi A."/>
            <person name="Culley D."/>
            <person name="Magnuson J.K."/>
            <person name="James T.Y."/>
            <person name="O'Malley M.A."/>
            <person name="Stajich J.E."/>
            <person name="Spatafora J.W."/>
            <person name="Visel A."/>
            <person name="Grigoriev I.V."/>
        </authorList>
    </citation>
    <scope>NUCLEOTIDE SEQUENCE [LARGE SCALE GENOMIC DNA]</scope>
    <source>
        <strain evidence="9 10">NRRL 2496</strain>
    </source>
</reference>
<feature type="domain" description="Gamma tubulin complex component C-terminal" evidence="7">
    <location>
        <begin position="583"/>
        <end position="907"/>
    </location>
</feature>
<sequence length="909" mass="103993">MLQTFSSNECTLKVAPWTEGLLRGHHDLRDSIEQSRDTVDPLFQSEFRTPLRVSALGDRPSPVSIIDRVTEGSTAPQVQTPPRQTLRPEPTVQTWNTDHDLLWEQHDSLEQPAAPVFSWDGPLQPGDTPTLSTLSARVHEDEYQAFMPSRTPFKEDIIAEHVLAALLGHPSVSFQWNSAILAFEKRIPDIRILGTSAAALRVPIEELLLLATRMRRLTYLIQVCKHRPSQFGLTGLAFACSMEELLLRIRHTVFKQFRNHQPLTILQVYQHTQGIAMVHERIARLFSFDDPATQPDEERFRVPFGADLLQLLYNETQSYDWAVAGIPVFYRDTCLTLFCQSSMPYLDMLSQWIGLDANPNRTLDASDPFLDPHLEFFVRQVRSHSRHQSMLSVWTDSNLSDAPTESHYRRRKEAHLPFQLSQAQADMILRAGNALQLLKRYKPNHPLCDIRSWCGHSDIKLRWLLADIDYKTYTDQLNSVVQVVQRFNGELPCTPRSIPPPPSTTQPVNFAAFTEPGSGDAFSIQYAKLQDYHRHTAESNPDFYIPSLSTVVEQSIHAPLATWCPLVNRSALHLYFEQFKIKGHLSLLHDFFLFGNPVFVAGLTQGLFQETVPDTWPPHVADLSLALRAVILEALSQMPEDQREVMSHIGLEDTVDIDNLITFGVRETTRTSAWCDPTAVEALDFLYLGYHVQRPLHIVITRRVLERYNRLFTFLLQIARVKNALKQTYRTHLEKAHPTRFAMEHFMASLTHYVTDTAIGATWHTFMARLDDTNGTFFMDPVSLGEYHEHILDRMLFQCFLKQNQRHIRSMVRALLSDILDFVRAVEAGRPVDATSEAFHEHANQFSQVLRKLHQRGIGRLGNVMNSLHDQSYAGLLGDWHERAEAKSGQGTFVQDLLTRLNMNGFYKE</sequence>
<feature type="region of interest" description="Disordered" evidence="6">
    <location>
        <begin position="72"/>
        <end position="91"/>
    </location>
</feature>
<dbReference type="InterPro" id="IPR040457">
    <property type="entry name" value="GCP_C"/>
</dbReference>
<comment type="subcellular location">
    <subcellularLocation>
        <location evidence="5">Cytoplasm</location>
        <location evidence="5">Cytoskeleton</location>
        <location evidence="5">Microtubule organizing center</location>
    </subcellularLocation>
</comment>
<dbReference type="InterPro" id="IPR042241">
    <property type="entry name" value="GCP_C_sf"/>
</dbReference>
<dbReference type="InterPro" id="IPR007259">
    <property type="entry name" value="GCP"/>
</dbReference>
<organism evidence="9 10">
    <name type="scientific">Syncephalastrum racemosum</name>
    <name type="common">Filamentous fungus</name>
    <dbReference type="NCBI Taxonomy" id="13706"/>
    <lineage>
        <taxon>Eukaryota</taxon>
        <taxon>Fungi</taxon>
        <taxon>Fungi incertae sedis</taxon>
        <taxon>Mucoromycota</taxon>
        <taxon>Mucoromycotina</taxon>
        <taxon>Mucoromycetes</taxon>
        <taxon>Mucorales</taxon>
        <taxon>Syncephalastraceae</taxon>
        <taxon>Syncephalastrum</taxon>
    </lineage>
</organism>
<keyword evidence="3 5" id="KW-0493">Microtubule</keyword>
<dbReference type="GO" id="GO:0005816">
    <property type="term" value="C:spindle pole body"/>
    <property type="evidence" value="ECO:0007669"/>
    <property type="project" value="UniProtKB-ARBA"/>
</dbReference>
<dbReference type="EMBL" id="MCGN01000001">
    <property type="protein sequence ID" value="ORZ02411.1"/>
    <property type="molecule type" value="Genomic_DNA"/>
</dbReference>
<feature type="domain" description="Gamma tubulin complex component protein N-terminal" evidence="8">
    <location>
        <begin position="162"/>
        <end position="462"/>
    </location>
</feature>
<dbReference type="GO" id="GO:0000278">
    <property type="term" value="P:mitotic cell cycle"/>
    <property type="evidence" value="ECO:0007669"/>
    <property type="project" value="TreeGrafter"/>
</dbReference>
<name>A0A1X2HS99_SYNRA</name>
<dbReference type="Proteomes" id="UP000242180">
    <property type="component" value="Unassembled WGS sequence"/>
</dbReference>
<keyword evidence="10" id="KW-1185">Reference proteome</keyword>
<dbReference type="GO" id="GO:0000922">
    <property type="term" value="C:spindle pole"/>
    <property type="evidence" value="ECO:0007669"/>
    <property type="project" value="InterPro"/>
</dbReference>
<dbReference type="GO" id="GO:0051011">
    <property type="term" value="F:microtubule minus-end binding"/>
    <property type="evidence" value="ECO:0007669"/>
    <property type="project" value="TreeGrafter"/>
</dbReference>
<evidence type="ECO:0000256" key="2">
    <source>
        <dbReference type="ARBA" id="ARBA00022490"/>
    </source>
</evidence>
<dbReference type="GO" id="GO:0051225">
    <property type="term" value="P:spindle assembly"/>
    <property type="evidence" value="ECO:0007669"/>
    <property type="project" value="TreeGrafter"/>
</dbReference>
<keyword evidence="2 5" id="KW-0963">Cytoplasm</keyword>
<keyword evidence="4 5" id="KW-0206">Cytoskeleton</keyword>
<dbReference type="Gene3D" id="1.20.120.1900">
    <property type="entry name" value="Gamma-tubulin complex, C-terminal domain"/>
    <property type="match status" value="1"/>
</dbReference>
<dbReference type="InterPro" id="IPR041470">
    <property type="entry name" value="GCP_N"/>
</dbReference>
<dbReference type="OrthoDB" id="775571at2759"/>
<evidence type="ECO:0000256" key="3">
    <source>
        <dbReference type="ARBA" id="ARBA00022701"/>
    </source>
</evidence>
<evidence type="ECO:0000313" key="10">
    <source>
        <dbReference type="Proteomes" id="UP000242180"/>
    </source>
</evidence>
<comment type="caution">
    <text evidence="9">The sequence shown here is derived from an EMBL/GenBank/DDBJ whole genome shotgun (WGS) entry which is preliminary data.</text>
</comment>
<dbReference type="GO" id="GO:0031122">
    <property type="term" value="P:cytoplasmic microtubule organization"/>
    <property type="evidence" value="ECO:0007669"/>
    <property type="project" value="TreeGrafter"/>
</dbReference>
<dbReference type="GO" id="GO:0051321">
    <property type="term" value="P:meiotic cell cycle"/>
    <property type="evidence" value="ECO:0007669"/>
    <property type="project" value="TreeGrafter"/>
</dbReference>
<dbReference type="GO" id="GO:0000930">
    <property type="term" value="C:gamma-tubulin complex"/>
    <property type="evidence" value="ECO:0007669"/>
    <property type="project" value="TreeGrafter"/>
</dbReference>
<comment type="similarity">
    <text evidence="1 5">Belongs to the TUBGCP family.</text>
</comment>
<evidence type="ECO:0000259" key="7">
    <source>
        <dbReference type="Pfam" id="PF04130"/>
    </source>
</evidence>
<evidence type="ECO:0000256" key="6">
    <source>
        <dbReference type="SAM" id="MobiDB-lite"/>
    </source>
</evidence>
<evidence type="ECO:0000256" key="5">
    <source>
        <dbReference type="RuleBase" id="RU363050"/>
    </source>
</evidence>
<accession>A0A1X2HS99</accession>
<dbReference type="GO" id="GO:0007020">
    <property type="term" value="P:microtubule nucleation"/>
    <property type="evidence" value="ECO:0007669"/>
    <property type="project" value="InterPro"/>
</dbReference>
<dbReference type="Pfam" id="PF17681">
    <property type="entry name" value="GCP_N_terminal"/>
    <property type="match status" value="1"/>
</dbReference>